<reference evidence="2" key="2">
    <citation type="journal article" date="2023" name="IMA Fungus">
        <title>Comparative genomic study of the Penicillium genus elucidates a diverse pangenome and 15 lateral gene transfer events.</title>
        <authorList>
            <person name="Petersen C."/>
            <person name="Sorensen T."/>
            <person name="Nielsen M.R."/>
            <person name="Sondergaard T.E."/>
            <person name="Sorensen J.L."/>
            <person name="Fitzpatrick D.A."/>
            <person name="Frisvad J.C."/>
            <person name="Nielsen K.L."/>
        </authorList>
    </citation>
    <scope>NUCLEOTIDE SEQUENCE</scope>
    <source>
        <strain evidence="2">IBT 30069</strain>
    </source>
</reference>
<evidence type="ECO:0000256" key="1">
    <source>
        <dbReference type="SAM" id="SignalP"/>
    </source>
</evidence>
<sequence>MGLRKIFVLPLLWIAVMAFPRETGTPDLAQQIEAATTATAVAPDVTAEAGLRCTDGSTVLHTTDCTMGNPLVYCHKKQPPIKCDEGFFPTVWHPDHCMEESTCFPLNAAWLTTECSNGLIPYSTKTLYDGVLAGGVSTAVRAVSCSCASDQWYSMSVRDGGSIVDTYCMPYDYCPPGMTTSVSTDAYCATAAVEECQDVPLETSYCQCAEATETPIYPDWPGATAIGCM</sequence>
<gene>
    <name evidence="2" type="ORF">N7456_002489</name>
</gene>
<keyword evidence="3" id="KW-1185">Reference proteome</keyword>
<organism evidence="2 3">
    <name type="scientific">Penicillium angulare</name>
    <dbReference type="NCBI Taxonomy" id="116970"/>
    <lineage>
        <taxon>Eukaryota</taxon>
        <taxon>Fungi</taxon>
        <taxon>Dikarya</taxon>
        <taxon>Ascomycota</taxon>
        <taxon>Pezizomycotina</taxon>
        <taxon>Eurotiomycetes</taxon>
        <taxon>Eurotiomycetidae</taxon>
        <taxon>Eurotiales</taxon>
        <taxon>Aspergillaceae</taxon>
        <taxon>Penicillium</taxon>
    </lineage>
</organism>
<feature type="signal peptide" evidence="1">
    <location>
        <begin position="1"/>
        <end position="18"/>
    </location>
</feature>
<dbReference type="OrthoDB" id="4462706at2759"/>
<protein>
    <submittedName>
        <fullName evidence="2">Uncharacterized protein</fullName>
    </submittedName>
</protein>
<dbReference type="AlphaFoldDB" id="A0A9W9KPW5"/>
<proteinExistence type="predicted"/>
<dbReference type="EMBL" id="JAPQKH010000002">
    <property type="protein sequence ID" value="KAJ5113955.1"/>
    <property type="molecule type" value="Genomic_DNA"/>
</dbReference>
<accession>A0A9W9KPW5</accession>
<dbReference type="Proteomes" id="UP001149165">
    <property type="component" value="Unassembled WGS sequence"/>
</dbReference>
<comment type="caution">
    <text evidence="2">The sequence shown here is derived from an EMBL/GenBank/DDBJ whole genome shotgun (WGS) entry which is preliminary data.</text>
</comment>
<feature type="chain" id="PRO_5040777557" evidence="1">
    <location>
        <begin position="19"/>
        <end position="229"/>
    </location>
</feature>
<name>A0A9W9KPW5_9EURO</name>
<keyword evidence="1" id="KW-0732">Signal</keyword>
<evidence type="ECO:0000313" key="2">
    <source>
        <dbReference type="EMBL" id="KAJ5113955.1"/>
    </source>
</evidence>
<reference evidence="2" key="1">
    <citation type="submission" date="2022-11" db="EMBL/GenBank/DDBJ databases">
        <authorList>
            <person name="Petersen C."/>
        </authorList>
    </citation>
    <scope>NUCLEOTIDE SEQUENCE</scope>
    <source>
        <strain evidence="2">IBT 30069</strain>
    </source>
</reference>
<evidence type="ECO:0000313" key="3">
    <source>
        <dbReference type="Proteomes" id="UP001149165"/>
    </source>
</evidence>